<evidence type="ECO:0000259" key="4">
    <source>
        <dbReference type="PROSITE" id="PS50043"/>
    </source>
</evidence>
<dbReference type="InterPro" id="IPR016032">
    <property type="entry name" value="Sig_transdc_resp-reg_C-effctor"/>
</dbReference>
<evidence type="ECO:0000256" key="2">
    <source>
        <dbReference type="ARBA" id="ARBA00023125"/>
    </source>
</evidence>
<keyword evidence="1" id="KW-0805">Transcription regulation</keyword>
<dbReference type="Pfam" id="PF25873">
    <property type="entry name" value="WHD_MalT"/>
    <property type="match status" value="1"/>
</dbReference>
<dbReference type="Gene3D" id="1.10.10.10">
    <property type="entry name" value="Winged helix-like DNA-binding domain superfamily/Winged helix DNA-binding domain"/>
    <property type="match status" value="1"/>
</dbReference>
<dbReference type="InterPro" id="IPR059106">
    <property type="entry name" value="WHD_MalT"/>
</dbReference>
<dbReference type="PROSITE" id="PS50043">
    <property type="entry name" value="HTH_LUXR_2"/>
    <property type="match status" value="1"/>
</dbReference>
<dbReference type="InterPro" id="IPR041617">
    <property type="entry name" value="TPR_MalT"/>
</dbReference>
<reference evidence="5 6" key="1">
    <citation type="submission" date="2020-08" db="EMBL/GenBank/DDBJ databases">
        <title>Above-ground endophytic microbial communities from plants in different locations in the United States.</title>
        <authorList>
            <person name="Frank C."/>
        </authorList>
    </citation>
    <scope>NUCLEOTIDE SEQUENCE [LARGE SCALE GENOMIC DNA]</scope>
    <source>
        <strain evidence="5 6">WP4_2_2</strain>
    </source>
</reference>
<accession>A0A7W9WT20</accession>
<dbReference type="InterPro" id="IPR036388">
    <property type="entry name" value="WH-like_DNA-bd_sf"/>
</dbReference>
<dbReference type="InterPro" id="IPR000792">
    <property type="entry name" value="Tscrpt_reg_LuxR_C"/>
</dbReference>
<dbReference type="AlphaFoldDB" id="A0A7W9WT20"/>
<dbReference type="Pfam" id="PF00196">
    <property type="entry name" value="GerE"/>
    <property type="match status" value="1"/>
</dbReference>
<evidence type="ECO:0000313" key="6">
    <source>
        <dbReference type="Proteomes" id="UP000571554"/>
    </source>
</evidence>
<dbReference type="InterPro" id="IPR011990">
    <property type="entry name" value="TPR-like_helical_dom_sf"/>
</dbReference>
<dbReference type="Gene3D" id="3.40.50.300">
    <property type="entry name" value="P-loop containing nucleotide triphosphate hydrolases"/>
    <property type="match status" value="1"/>
</dbReference>
<dbReference type="PRINTS" id="PR00038">
    <property type="entry name" value="HTHLUXR"/>
</dbReference>
<dbReference type="PANTHER" id="PTHR43214:SF41">
    <property type="entry name" value="NITRATE_NITRITE RESPONSE REGULATOR PROTEIN NARP"/>
    <property type="match status" value="1"/>
</dbReference>
<proteinExistence type="predicted"/>
<organism evidence="5 6">
    <name type="scientific">Paraburkholderia bannensis</name>
    <dbReference type="NCBI Taxonomy" id="765414"/>
    <lineage>
        <taxon>Bacteria</taxon>
        <taxon>Pseudomonadati</taxon>
        <taxon>Pseudomonadota</taxon>
        <taxon>Betaproteobacteria</taxon>
        <taxon>Burkholderiales</taxon>
        <taxon>Burkholderiaceae</taxon>
        <taxon>Paraburkholderia</taxon>
    </lineage>
</organism>
<comment type="caution">
    <text evidence="5">The sequence shown here is derived from an EMBL/GenBank/DDBJ whole genome shotgun (WGS) entry which is preliminary data.</text>
</comment>
<protein>
    <submittedName>
        <fullName evidence="5">LuxR family maltose regulon positive regulatory protein</fullName>
    </submittedName>
</protein>
<dbReference type="EMBL" id="JACHBW010000008">
    <property type="protein sequence ID" value="MBB6103109.1"/>
    <property type="molecule type" value="Genomic_DNA"/>
</dbReference>
<gene>
    <name evidence="5" type="ORF">F4827_002964</name>
</gene>
<sequence>MNPRPERRRRDAPADHAAGAAALAAALIHTRLAPAHAREHVARVAPIERLRAGLDRKLTVVCAPAGYGKSTVLAEWRTALLAQGAQAAWVSFDDEDDEPSVFAAYVIAAVMEATGGVGLRAQQQLRERAVLPIHVAFAELLNELAASSTPLFLFLDDIDRLEAPAIHEALFSLLRYAPDHLHLVLGCRSTPALPLSYFASRDQLVWLDADTLRFSRTEAAEFVRRVAGKELGSADLEALVGATEGWVSGLQLAALALRDDADAAQVVRRVARARGGIAAYLNENVTHALPQPVRDFLLATAILDRMTPALCNALTGRDDAHAMLEWLSARNLFVKTLDGETQWFRYHALFSHYLREELLVRKPQTVPDLHRAAARWLGAAGLWPEAVRHALAAGEVGQAADWVESCAMELIAASDVRTVLNWIARLPDSAFEGRVRLRLAHAWALALSLQIVAARRALERIEADIDNGALAIDDVAALDVLAVRSLVAGLADDSAESLRLGRQVLDAQPSAGSWVEQIGQTTLIFGLSYAGGLEEMLRLRARDEASEHEPLYSNVYRRSMSGLGEFVAGRLHDASNTFEAALRIAEERAGRLCAAAALPAGYLGAICYEWGDLARVRELQRERLPIALQACSLGPMLRFALTAAMDLAHTGDFSGAYALLRDVERVAAGRQWLRLQVACLGAQVRIGLMAGNLTHAHRHGDALRALSDFDGQPPPAAGSAIETWAFAQTARARLLMSDGHAREAADAFGAVHRELAARGVPWFAAQAAVPGALARHAAGHEEAALALLADALAYGQRNGLVRSFVDEGEGVVTLLSAIAQTPARFADVSPWYLDELKSAFAGAAAGARSNRQKVAARPAASLAANNLSAREVEILDYVARGLSNKEIARALRVAPETIKWHLKNIFEKLNVNSRIQAVRSGLAFDMPSVGRETRAPGEDTAR</sequence>
<dbReference type="RefSeq" id="WP_183724647.1">
    <property type="nucleotide sequence ID" value="NZ_JACHBW010000008.1"/>
</dbReference>
<dbReference type="SUPFAM" id="SSF46894">
    <property type="entry name" value="C-terminal effector domain of the bipartite response regulators"/>
    <property type="match status" value="1"/>
</dbReference>
<dbReference type="GO" id="GO:0006355">
    <property type="term" value="P:regulation of DNA-templated transcription"/>
    <property type="evidence" value="ECO:0007669"/>
    <property type="project" value="InterPro"/>
</dbReference>
<dbReference type="InterPro" id="IPR027417">
    <property type="entry name" value="P-loop_NTPase"/>
</dbReference>
<evidence type="ECO:0000256" key="1">
    <source>
        <dbReference type="ARBA" id="ARBA00023015"/>
    </source>
</evidence>
<keyword evidence="3" id="KW-0804">Transcription</keyword>
<dbReference type="PROSITE" id="PS00622">
    <property type="entry name" value="HTH_LUXR_1"/>
    <property type="match status" value="1"/>
</dbReference>
<dbReference type="SMART" id="SM00421">
    <property type="entry name" value="HTH_LUXR"/>
    <property type="match status" value="1"/>
</dbReference>
<dbReference type="PANTHER" id="PTHR43214">
    <property type="entry name" value="TWO-COMPONENT RESPONSE REGULATOR"/>
    <property type="match status" value="1"/>
</dbReference>
<keyword evidence="2" id="KW-0238">DNA-binding</keyword>
<keyword evidence="6" id="KW-1185">Reference proteome</keyword>
<dbReference type="GO" id="GO:0003677">
    <property type="term" value="F:DNA binding"/>
    <property type="evidence" value="ECO:0007669"/>
    <property type="project" value="UniProtKB-KW"/>
</dbReference>
<evidence type="ECO:0000256" key="3">
    <source>
        <dbReference type="ARBA" id="ARBA00023163"/>
    </source>
</evidence>
<dbReference type="Gene3D" id="1.25.40.10">
    <property type="entry name" value="Tetratricopeptide repeat domain"/>
    <property type="match status" value="1"/>
</dbReference>
<dbReference type="Pfam" id="PF17874">
    <property type="entry name" value="TPR_MalT"/>
    <property type="match status" value="1"/>
</dbReference>
<evidence type="ECO:0000313" key="5">
    <source>
        <dbReference type="EMBL" id="MBB6103109.1"/>
    </source>
</evidence>
<name>A0A7W9WT20_9BURK</name>
<dbReference type="CDD" id="cd06170">
    <property type="entry name" value="LuxR_C_like"/>
    <property type="match status" value="1"/>
</dbReference>
<dbReference type="SUPFAM" id="SSF52540">
    <property type="entry name" value="P-loop containing nucleoside triphosphate hydrolases"/>
    <property type="match status" value="1"/>
</dbReference>
<feature type="domain" description="HTH luxR-type" evidence="4">
    <location>
        <begin position="860"/>
        <end position="925"/>
    </location>
</feature>
<dbReference type="Proteomes" id="UP000571554">
    <property type="component" value="Unassembled WGS sequence"/>
</dbReference>
<dbReference type="InterPro" id="IPR039420">
    <property type="entry name" value="WalR-like"/>
</dbReference>